<dbReference type="GO" id="GO:0000224">
    <property type="term" value="F:peptide-N4-(N-acetyl-beta-glucosaminyl)asparagine amidase activity"/>
    <property type="evidence" value="ECO:0007669"/>
    <property type="project" value="UniProtKB-EC"/>
</dbReference>
<evidence type="ECO:0000256" key="1">
    <source>
        <dbReference type="ARBA" id="ARBA00001650"/>
    </source>
</evidence>
<sequence>MNFDADLYSKLVTNVQRVQEYENRALQEKALAQIPVSELVRNAQLAVLDCASRRSSGSAKTDPGFRDFLLVELLHWFKNSFFSWVDTLSCSRCGGPTTVTGTVEPTAEEQGGHASRVEIHGCAKCQTHERFPRYNRLEKLLETRRGRCGEWANCFTLFARTLGYEARYILDWTDHVWTEVYSQTQRRWLHCDPCEALCDAPLVYEAGWGKKLSYVIAFSKDEVQDVTWRYTSDFEAVRARRVFPEGKLIEMLLATSQQCQSSCTRERREELLRRRVLELAEFLTPRKATEGELQGRLSGSLQWRQQRGEVGSWAPFAFRPASCRCRSILFKYSSAMDKYSVWEDGVQTGQLSGWSKGAFSIADMFRKVRCVLPHS</sequence>
<dbReference type="Gene3D" id="3.10.620.30">
    <property type="match status" value="1"/>
</dbReference>
<accession>A0A9J6G3U7</accession>
<dbReference type="OMA" id="CEAKMDS"/>
<dbReference type="EC" id="3.5.1.52" evidence="5"/>
<comment type="catalytic activity">
    <reaction evidence="1">
        <text>Hydrolysis of an N(4)-(acetyl-beta-D-glucosaminyl)asparagine residue in which the glucosamine residue may be further glycosylated, to yield a (substituted) N-acetyl-beta-D-glucosaminylamine and a peptide containing an aspartate residue.</text>
        <dbReference type="EC" id="3.5.1.52"/>
    </reaction>
</comment>
<comment type="cofactor">
    <cofactor evidence="2">
        <name>Zn(2+)</name>
        <dbReference type="ChEBI" id="CHEBI:29105"/>
    </cofactor>
</comment>
<evidence type="ECO:0000256" key="5">
    <source>
        <dbReference type="ARBA" id="ARBA00012158"/>
    </source>
</evidence>
<dbReference type="SUPFAM" id="SSF49785">
    <property type="entry name" value="Galactose-binding domain-like"/>
    <property type="match status" value="1"/>
</dbReference>
<dbReference type="InterPro" id="IPR002931">
    <property type="entry name" value="Transglutaminase-like"/>
</dbReference>
<evidence type="ECO:0000256" key="6">
    <source>
        <dbReference type="ARBA" id="ARBA00018546"/>
    </source>
</evidence>
<comment type="caution">
    <text evidence="12">The sequence shown here is derived from an EMBL/GenBank/DDBJ whole genome shotgun (WGS) entry which is preliminary data.</text>
</comment>
<dbReference type="GO" id="GO:0005829">
    <property type="term" value="C:cytosol"/>
    <property type="evidence" value="ECO:0007669"/>
    <property type="project" value="TreeGrafter"/>
</dbReference>
<evidence type="ECO:0000256" key="2">
    <source>
        <dbReference type="ARBA" id="ARBA00001947"/>
    </source>
</evidence>
<feature type="domain" description="Transglutaminase-like" evidence="11">
    <location>
        <begin position="140"/>
        <end position="195"/>
    </location>
</feature>
<dbReference type="Gene3D" id="2.20.25.10">
    <property type="match status" value="1"/>
</dbReference>
<evidence type="ECO:0000256" key="9">
    <source>
        <dbReference type="ARBA" id="ARBA00022833"/>
    </source>
</evidence>
<proteinExistence type="inferred from homology"/>
<keyword evidence="8" id="KW-0479">Metal-binding</keyword>
<dbReference type="OrthoDB" id="409136at2759"/>
<dbReference type="EMBL" id="JABSTR010000005">
    <property type="protein sequence ID" value="KAH9369417.1"/>
    <property type="molecule type" value="Genomic_DNA"/>
</dbReference>
<reference evidence="12 13" key="1">
    <citation type="journal article" date="2020" name="Cell">
        <title>Large-Scale Comparative Analyses of Tick Genomes Elucidate Their Genetic Diversity and Vector Capacities.</title>
        <authorList>
            <consortium name="Tick Genome and Microbiome Consortium (TIGMIC)"/>
            <person name="Jia N."/>
            <person name="Wang J."/>
            <person name="Shi W."/>
            <person name="Du L."/>
            <person name="Sun Y."/>
            <person name="Zhan W."/>
            <person name="Jiang J.F."/>
            <person name="Wang Q."/>
            <person name="Zhang B."/>
            <person name="Ji P."/>
            <person name="Bell-Sakyi L."/>
            <person name="Cui X.M."/>
            <person name="Yuan T.T."/>
            <person name="Jiang B.G."/>
            <person name="Yang W.F."/>
            <person name="Lam T.T."/>
            <person name="Chang Q.C."/>
            <person name="Ding S.J."/>
            <person name="Wang X.J."/>
            <person name="Zhu J.G."/>
            <person name="Ruan X.D."/>
            <person name="Zhao L."/>
            <person name="Wei J.T."/>
            <person name="Ye R.Z."/>
            <person name="Que T.C."/>
            <person name="Du C.H."/>
            <person name="Zhou Y.H."/>
            <person name="Cheng J.X."/>
            <person name="Dai P.F."/>
            <person name="Guo W.B."/>
            <person name="Han X.H."/>
            <person name="Huang E.J."/>
            <person name="Li L.F."/>
            <person name="Wei W."/>
            <person name="Gao Y.C."/>
            <person name="Liu J.Z."/>
            <person name="Shao H.Z."/>
            <person name="Wang X."/>
            <person name="Wang C.C."/>
            <person name="Yang T.C."/>
            <person name="Huo Q.B."/>
            <person name="Li W."/>
            <person name="Chen H.Y."/>
            <person name="Chen S.E."/>
            <person name="Zhou L.G."/>
            <person name="Ni X.B."/>
            <person name="Tian J.H."/>
            <person name="Sheng Y."/>
            <person name="Liu T."/>
            <person name="Pan Y.S."/>
            <person name="Xia L.Y."/>
            <person name="Li J."/>
            <person name="Zhao F."/>
            <person name="Cao W.C."/>
        </authorList>
    </citation>
    <scope>NUCLEOTIDE SEQUENCE [LARGE SCALE GENOMIC DNA]</scope>
    <source>
        <strain evidence="12">HaeL-2018</strain>
    </source>
</reference>
<dbReference type="SMART" id="SM00460">
    <property type="entry name" value="TGc"/>
    <property type="match status" value="1"/>
</dbReference>
<comment type="subcellular location">
    <subcellularLocation>
        <location evidence="3">Cytoplasm</location>
    </subcellularLocation>
</comment>
<dbReference type="PANTHER" id="PTHR12143">
    <property type="entry name" value="PEPTIDE N-GLYCANASE PNGASE -RELATED"/>
    <property type="match status" value="1"/>
</dbReference>
<dbReference type="InterPro" id="IPR038765">
    <property type="entry name" value="Papain-like_cys_pep_sf"/>
</dbReference>
<organism evidence="12 13">
    <name type="scientific">Haemaphysalis longicornis</name>
    <name type="common">Bush tick</name>
    <dbReference type="NCBI Taxonomy" id="44386"/>
    <lineage>
        <taxon>Eukaryota</taxon>
        <taxon>Metazoa</taxon>
        <taxon>Ecdysozoa</taxon>
        <taxon>Arthropoda</taxon>
        <taxon>Chelicerata</taxon>
        <taxon>Arachnida</taxon>
        <taxon>Acari</taxon>
        <taxon>Parasitiformes</taxon>
        <taxon>Ixodida</taxon>
        <taxon>Ixodoidea</taxon>
        <taxon>Ixodidae</taxon>
        <taxon>Haemaphysalinae</taxon>
        <taxon>Haemaphysalis</taxon>
    </lineage>
</organism>
<evidence type="ECO:0000256" key="3">
    <source>
        <dbReference type="ARBA" id="ARBA00004496"/>
    </source>
</evidence>
<evidence type="ECO:0000259" key="11">
    <source>
        <dbReference type="SMART" id="SM00460"/>
    </source>
</evidence>
<dbReference type="Pfam" id="PF04721">
    <property type="entry name" value="PAW"/>
    <property type="match status" value="1"/>
</dbReference>
<dbReference type="SUPFAM" id="SSF54001">
    <property type="entry name" value="Cysteine proteinases"/>
    <property type="match status" value="1"/>
</dbReference>
<dbReference type="VEuPathDB" id="VectorBase:HLOH_045467"/>
<dbReference type="AlphaFoldDB" id="A0A9J6G3U7"/>
<evidence type="ECO:0000256" key="8">
    <source>
        <dbReference type="ARBA" id="ARBA00022723"/>
    </source>
</evidence>
<dbReference type="FunFam" id="2.20.25.10:FF:000011">
    <property type="entry name" value="peptide-N(4)-(N-acetyl-beta- glucosaminyl)asparagine amidase"/>
    <property type="match status" value="1"/>
</dbReference>
<evidence type="ECO:0000313" key="12">
    <source>
        <dbReference type="EMBL" id="KAH9369417.1"/>
    </source>
</evidence>
<dbReference type="Pfam" id="PF01841">
    <property type="entry name" value="Transglut_core"/>
    <property type="match status" value="1"/>
</dbReference>
<keyword evidence="9" id="KW-0862">Zinc</keyword>
<evidence type="ECO:0000256" key="4">
    <source>
        <dbReference type="ARBA" id="ARBA00009390"/>
    </source>
</evidence>
<comment type="similarity">
    <text evidence="4">Belongs to the transglutaminase-like superfamily. PNGase family.</text>
</comment>
<dbReference type="InterPro" id="IPR006588">
    <property type="entry name" value="Peptide_N_glycanase_PAW_dom"/>
</dbReference>
<dbReference type="InterPro" id="IPR050883">
    <property type="entry name" value="PNGase"/>
</dbReference>
<dbReference type="Proteomes" id="UP000821853">
    <property type="component" value="Chromosome 3"/>
</dbReference>
<evidence type="ECO:0000256" key="7">
    <source>
        <dbReference type="ARBA" id="ARBA00022490"/>
    </source>
</evidence>
<protein>
    <recommendedName>
        <fullName evidence="6">Peptide-N(4)-(N-acetyl-beta-glucosaminyl)asparagine amidase</fullName>
        <ecNumber evidence="5">3.5.1.52</ecNumber>
    </recommendedName>
    <alternativeName>
        <fullName evidence="10">Peptide:N-glycanase</fullName>
    </alternativeName>
</protein>
<dbReference type="GO" id="GO:0046872">
    <property type="term" value="F:metal ion binding"/>
    <property type="evidence" value="ECO:0007669"/>
    <property type="project" value="UniProtKB-KW"/>
</dbReference>
<evidence type="ECO:0000256" key="10">
    <source>
        <dbReference type="ARBA" id="ARBA00032901"/>
    </source>
</evidence>
<dbReference type="PANTHER" id="PTHR12143:SF19">
    <property type="entry name" value="PEPTIDE-N(4)-(N-ACETYL-BETA-GLUCOSAMINYL)ASPARAGINE AMIDASE"/>
    <property type="match status" value="1"/>
</dbReference>
<evidence type="ECO:0000313" key="13">
    <source>
        <dbReference type="Proteomes" id="UP000821853"/>
    </source>
</evidence>
<name>A0A9J6G3U7_HAELO</name>
<keyword evidence="7" id="KW-0963">Cytoplasm</keyword>
<dbReference type="GO" id="GO:0006516">
    <property type="term" value="P:glycoprotein catabolic process"/>
    <property type="evidence" value="ECO:0007669"/>
    <property type="project" value="InterPro"/>
</dbReference>
<keyword evidence="13" id="KW-1185">Reference proteome</keyword>
<gene>
    <name evidence="12" type="ORF">HPB48_007195</name>
</gene>
<dbReference type="GO" id="GO:0005634">
    <property type="term" value="C:nucleus"/>
    <property type="evidence" value="ECO:0007669"/>
    <property type="project" value="TreeGrafter"/>
</dbReference>
<dbReference type="InterPro" id="IPR008979">
    <property type="entry name" value="Galactose-bd-like_sf"/>
</dbReference>